<name>A0A6J7EAH0_9ZZZZ</name>
<dbReference type="AlphaFoldDB" id="A0A6J7EAH0"/>
<dbReference type="InterPro" id="IPR007862">
    <property type="entry name" value="Adenylate_kinase_lid-dom"/>
</dbReference>
<evidence type="ECO:0000256" key="3">
    <source>
        <dbReference type="ARBA" id="ARBA00022777"/>
    </source>
</evidence>
<feature type="domain" description="Adenylate kinase active site lid" evidence="4">
    <location>
        <begin position="135"/>
        <end position="164"/>
    </location>
</feature>
<reference evidence="5" key="1">
    <citation type="submission" date="2020-05" db="EMBL/GenBank/DDBJ databases">
        <authorList>
            <person name="Chiriac C."/>
            <person name="Salcher M."/>
            <person name="Ghai R."/>
            <person name="Kavagutti S V."/>
        </authorList>
    </citation>
    <scope>NUCLEOTIDE SEQUENCE</scope>
</reference>
<evidence type="ECO:0000313" key="5">
    <source>
        <dbReference type="EMBL" id="CAB4880152.1"/>
    </source>
</evidence>
<protein>
    <submittedName>
        <fullName evidence="5">Unannotated protein</fullName>
    </submittedName>
</protein>
<dbReference type="CDD" id="cd01428">
    <property type="entry name" value="ADK"/>
    <property type="match status" value="1"/>
</dbReference>
<dbReference type="Pfam" id="PF05191">
    <property type="entry name" value="ADK_lid"/>
    <property type="match status" value="1"/>
</dbReference>
<dbReference type="NCBIfam" id="NF001381">
    <property type="entry name" value="PRK00279.1-3"/>
    <property type="match status" value="1"/>
</dbReference>
<evidence type="ECO:0000256" key="1">
    <source>
        <dbReference type="ARBA" id="ARBA00022679"/>
    </source>
</evidence>
<dbReference type="InterPro" id="IPR000850">
    <property type="entry name" value="Adenylat/UMP-CMP_kin"/>
</dbReference>
<dbReference type="Pfam" id="PF00406">
    <property type="entry name" value="ADK"/>
    <property type="match status" value="1"/>
</dbReference>
<dbReference type="GO" id="GO:0005524">
    <property type="term" value="F:ATP binding"/>
    <property type="evidence" value="ECO:0007669"/>
    <property type="project" value="InterPro"/>
</dbReference>
<organism evidence="5">
    <name type="scientific">freshwater metagenome</name>
    <dbReference type="NCBI Taxonomy" id="449393"/>
    <lineage>
        <taxon>unclassified sequences</taxon>
        <taxon>metagenomes</taxon>
        <taxon>ecological metagenomes</taxon>
    </lineage>
</organism>
<dbReference type="HAMAP" id="MF_00235">
    <property type="entry name" value="Adenylate_kinase_Adk"/>
    <property type="match status" value="1"/>
</dbReference>
<dbReference type="InterPro" id="IPR036193">
    <property type="entry name" value="ADK_active_lid_dom_sf"/>
</dbReference>
<sequence>MADLNLILLGPPGAGKGTQAERIREDEDLAYIATGDMLRQAVAEGTPLGVQAKSFMDAGDLVPDEVIIGMIGDRLGSADARDGFLLDGFPRTIGQAEALDVALRQHERDLTAVVLFEVPDEEIVRRISGRRVSAAGRVYHVEFDPPKTEGIDDIDGTPLIQRDDDRPDTVLKRLAVYHDQTSPLIGYYEERGLLQRIDGTLSPAEVRDHVRGTLATLKREADF</sequence>
<accession>A0A6J7EAH0</accession>
<dbReference type="EMBL" id="CAFBLQ010000158">
    <property type="protein sequence ID" value="CAB4880152.1"/>
    <property type="molecule type" value="Genomic_DNA"/>
</dbReference>
<keyword evidence="2" id="KW-0547">Nucleotide-binding</keyword>
<dbReference type="NCBIfam" id="NF011100">
    <property type="entry name" value="PRK14527.1"/>
    <property type="match status" value="1"/>
</dbReference>
<dbReference type="Gene3D" id="3.40.50.300">
    <property type="entry name" value="P-loop containing nucleotide triphosphate hydrolases"/>
    <property type="match status" value="1"/>
</dbReference>
<dbReference type="PANTHER" id="PTHR23359">
    <property type="entry name" value="NUCLEOTIDE KINASE"/>
    <property type="match status" value="1"/>
</dbReference>
<dbReference type="InterPro" id="IPR033690">
    <property type="entry name" value="Adenylat_kinase_CS"/>
</dbReference>
<dbReference type="FunFam" id="3.40.50.300:FF:000106">
    <property type="entry name" value="Adenylate kinase mitochondrial"/>
    <property type="match status" value="1"/>
</dbReference>
<dbReference type="GO" id="GO:0004017">
    <property type="term" value="F:AMP kinase activity"/>
    <property type="evidence" value="ECO:0007669"/>
    <property type="project" value="InterPro"/>
</dbReference>
<gene>
    <name evidence="5" type="ORF">UFOPK3423_01278</name>
</gene>
<keyword evidence="1" id="KW-0808">Transferase</keyword>
<evidence type="ECO:0000259" key="4">
    <source>
        <dbReference type="Pfam" id="PF05191"/>
    </source>
</evidence>
<keyword evidence="3" id="KW-0418">Kinase</keyword>
<evidence type="ECO:0000256" key="2">
    <source>
        <dbReference type="ARBA" id="ARBA00022741"/>
    </source>
</evidence>
<dbReference type="NCBIfam" id="NF001380">
    <property type="entry name" value="PRK00279.1-2"/>
    <property type="match status" value="1"/>
</dbReference>
<dbReference type="SUPFAM" id="SSF52540">
    <property type="entry name" value="P-loop containing nucleoside triphosphate hydrolases"/>
    <property type="match status" value="1"/>
</dbReference>
<dbReference type="PROSITE" id="PS00113">
    <property type="entry name" value="ADENYLATE_KINASE"/>
    <property type="match status" value="1"/>
</dbReference>
<proteinExistence type="inferred from homology"/>
<dbReference type="InterPro" id="IPR027417">
    <property type="entry name" value="P-loop_NTPase"/>
</dbReference>
<dbReference type="PRINTS" id="PR00094">
    <property type="entry name" value="ADENYLTKNASE"/>
</dbReference>
<dbReference type="SUPFAM" id="SSF57774">
    <property type="entry name" value="Microbial and mitochondrial ADK, insert 'zinc finger' domain"/>
    <property type="match status" value="1"/>
</dbReference>
<dbReference type="InterPro" id="IPR006259">
    <property type="entry name" value="Adenyl_kin_sub"/>
</dbReference>
<dbReference type="NCBIfam" id="TIGR01351">
    <property type="entry name" value="adk"/>
    <property type="match status" value="1"/>
</dbReference>